<protein>
    <submittedName>
        <fullName evidence="2">Uncharacterized protein</fullName>
    </submittedName>
</protein>
<name>A0A7G7CRZ2_9CORY</name>
<feature type="transmembrane region" description="Helical" evidence="1">
    <location>
        <begin position="91"/>
        <end position="111"/>
    </location>
</feature>
<reference evidence="2 3" key="1">
    <citation type="submission" date="2020-07" db="EMBL/GenBank/DDBJ databases">
        <title>Complete genome and description of Corynebacterium incognita strain Marseille-Q3630 sp. nov.</title>
        <authorList>
            <person name="Boxberger M."/>
        </authorList>
    </citation>
    <scope>NUCLEOTIDE SEQUENCE [LARGE SCALE GENOMIC DNA]</scope>
    <source>
        <strain evidence="2 3">Marseille-Q3630</strain>
    </source>
</reference>
<feature type="transmembrane region" description="Helical" evidence="1">
    <location>
        <begin position="301"/>
        <end position="318"/>
    </location>
</feature>
<dbReference type="Proteomes" id="UP000515743">
    <property type="component" value="Chromosome"/>
</dbReference>
<feature type="transmembrane region" description="Helical" evidence="1">
    <location>
        <begin position="182"/>
        <end position="202"/>
    </location>
</feature>
<dbReference type="EMBL" id="CP059404">
    <property type="protein sequence ID" value="QNE90358.1"/>
    <property type="molecule type" value="Genomic_DNA"/>
</dbReference>
<dbReference type="AlphaFoldDB" id="A0A7G7CRZ2"/>
<feature type="transmembrane region" description="Helical" evidence="1">
    <location>
        <begin position="21"/>
        <end position="46"/>
    </location>
</feature>
<feature type="transmembrane region" description="Helical" evidence="1">
    <location>
        <begin position="208"/>
        <end position="229"/>
    </location>
</feature>
<evidence type="ECO:0000256" key="1">
    <source>
        <dbReference type="SAM" id="Phobius"/>
    </source>
</evidence>
<accession>A0A7G7CRZ2</accession>
<sequence>MTAPTYSKAVTPRRNATSDLAIARHLLLTPSSLTYGTLFMLVAFLWTGTDQVWRDAGATVMLGLWVWGGGKEPAVYRVLNLGTGHMALHRRLHALVAAMLTSVALVIKFLMGSPAPWWVPVIVGCCFLAAMVWPVSAIDYRSTDERVQDMATNTSGKTTLRSLGLPATPLGQIVWASQIRGWMLVWAVIAVVAVIVFLGSAIWDSVEIAIPAGSIAVLSGSTAMSASMFSGFREFLTLGGTRTQWATHTTLVGMVNVVPTALLCGVLAFFRADAGQMVPIVLLALVTPTIAAQFSIATVRTVFYPILVGVGFIALIAARSEGVFGDGVLIGVATVLFVSNFVVLRWMARRANPWTGGLENFFGLKKGA</sequence>
<organism evidence="2 3">
    <name type="scientific">Corynebacterium incognita</name>
    <dbReference type="NCBI Taxonomy" id="2754725"/>
    <lineage>
        <taxon>Bacteria</taxon>
        <taxon>Bacillati</taxon>
        <taxon>Actinomycetota</taxon>
        <taxon>Actinomycetes</taxon>
        <taxon>Mycobacteriales</taxon>
        <taxon>Corynebacteriaceae</taxon>
        <taxon>Corynebacterium</taxon>
    </lineage>
</organism>
<dbReference type="KEGG" id="cik:H0194_05180"/>
<evidence type="ECO:0000313" key="3">
    <source>
        <dbReference type="Proteomes" id="UP000515743"/>
    </source>
</evidence>
<feature type="transmembrane region" description="Helical" evidence="1">
    <location>
        <begin position="276"/>
        <end position="294"/>
    </location>
</feature>
<feature type="transmembrane region" description="Helical" evidence="1">
    <location>
        <begin position="324"/>
        <end position="344"/>
    </location>
</feature>
<proteinExistence type="predicted"/>
<keyword evidence="1" id="KW-0472">Membrane</keyword>
<gene>
    <name evidence="2" type="ORF">H0194_05180</name>
</gene>
<keyword evidence="3" id="KW-1185">Reference proteome</keyword>
<evidence type="ECO:0000313" key="2">
    <source>
        <dbReference type="EMBL" id="QNE90358.1"/>
    </source>
</evidence>
<feature type="transmembrane region" description="Helical" evidence="1">
    <location>
        <begin position="52"/>
        <end position="70"/>
    </location>
</feature>
<feature type="transmembrane region" description="Helical" evidence="1">
    <location>
        <begin position="117"/>
        <end position="138"/>
    </location>
</feature>
<dbReference type="RefSeq" id="WP_185176731.1">
    <property type="nucleotide sequence ID" value="NZ_CP059404.1"/>
</dbReference>
<feature type="transmembrane region" description="Helical" evidence="1">
    <location>
        <begin position="250"/>
        <end position="270"/>
    </location>
</feature>
<keyword evidence="1" id="KW-0812">Transmembrane</keyword>
<keyword evidence="1" id="KW-1133">Transmembrane helix</keyword>